<comment type="caution">
    <text evidence="3">The sequence shown here is derived from an EMBL/GenBank/DDBJ whole genome shotgun (WGS) entry which is preliminary data.</text>
</comment>
<accession>A0ABT3A9T0</accession>
<dbReference type="PANTHER" id="PTHR30336">
    <property type="entry name" value="INNER MEMBRANE PROTEIN, PROBABLE PERMEASE"/>
    <property type="match status" value="1"/>
</dbReference>
<proteinExistence type="predicted"/>
<feature type="transmembrane region" description="Helical" evidence="1">
    <location>
        <begin position="6"/>
        <end position="26"/>
    </location>
</feature>
<dbReference type="InterPro" id="IPR051599">
    <property type="entry name" value="Cell_Envelope_Assoc"/>
</dbReference>
<dbReference type="InterPro" id="IPR003848">
    <property type="entry name" value="DUF218"/>
</dbReference>
<dbReference type="RefSeq" id="WP_263712637.1">
    <property type="nucleotide sequence ID" value="NZ_JAOWKX010000005.1"/>
</dbReference>
<keyword evidence="1" id="KW-0472">Membrane</keyword>
<dbReference type="Pfam" id="PF02698">
    <property type="entry name" value="DUF218"/>
    <property type="match status" value="1"/>
</dbReference>
<keyword evidence="1" id="KW-0812">Transmembrane</keyword>
<protein>
    <submittedName>
        <fullName evidence="3">YdcF family protein</fullName>
    </submittedName>
</protein>
<dbReference type="PANTHER" id="PTHR30336:SF4">
    <property type="entry name" value="ENVELOPE BIOGENESIS FACTOR ELYC"/>
    <property type="match status" value="1"/>
</dbReference>
<dbReference type="EMBL" id="JAOWKX010000005">
    <property type="protein sequence ID" value="MCV2885354.1"/>
    <property type="molecule type" value="Genomic_DNA"/>
</dbReference>
<reference evidence="3 4" key="1">
    <citation type="submission" date="2022-10" db="EMBL/GenBank/DDBJ databases">
        <title>Aestuariibacter sp. AA17 isolated from Montipora capitata coral fragment.</title>
        <authorList>
            <person name="Emsley S.A."/>
            <person name="Pfannmuller K.M."/>
            <person name="Loughran R.M."/>
            <person name="Shlafstein M."/>
            <person name="Papke E."/>
            <person name="Saw J.H."/>
            <person name="Ushijima B."/>
            <person name="Videau P."/>
        </authorList>
    </citation>
    <scope>NUCLEOTIDE SEQUENCE [LARGE SCALE GENOMIC DNA]</scope>
    <source>
        <strain evidence="3 4">AA17</strain>
    </source>
</reference>
<name>A0ABT3A9T0_9ALTE</name>
<keyword evidence="1" id="KW-1133">Transmembrane helix</keyword>
<feature type="transmembrane region" description="Helical" evidence="1">
    <location>
        <begin position="38"/>
        <end position="55"/>
    </location>
</feature>
<dbReference type="CDD" id="cd06259">
    <property type="entry name" value="YdcF-like"/>
    <property type="match status" value="1"/>
</dbReference>
<evidence type="ECO:0000313" key="4">
    <source>
        <dbReference type="Proteomes" id="UP001652504"/>
    </source>
</evidence>
<sequence length="248" mass="28081">MELFYLKKWIGALLMPMSISFILILFGMILRQRALGKLSIAVGTLLIIVSSFPFVPNTLLGKLEHAYPQFDLSDEVEYIVVLGCGHVNDATLPKSAQLKHCTDNRLIEAVRIHKKNPGAVVITSGVNNTEAFTQAEFNKEILAILGISFNKLKAMNVGRDTHEEATYLKSILHNKRFALVTSASHMKRAVIEFENVGLVPYPAPTEHLVKRSDNPSLRNYLPHSSNIQKMERWWYETLGLLWQKLRPE</sequence>
<keyword evidence="4" id="KW-1185">Reference proteome</keyword>
<evidence type="ECO:0000313" key="3">
    <source>
        <dbReference type="EMBL" id="MCV2885354.1"/>
    </source>
</evidence>
<gene>
    <name evidence="3" type="ORF">OE749_11680</name>
</gene>
<dbReference type="Proteomes" id="UP001652504">
    <property type="component" value="Unassembled WGS sequence"/>
</dbReference>
<evidence type="ECO:0000256" key="1">
    <source>
        <dbReference type="SAM" id="Phobius"/>
    </source>
</evidence>
<evidence type="ECO:0000259" key="2">
    <source>
        <dbReference type="Pfam" id="PF02698"/>
    </source>
</evidence>
<organism evidence="3 4">
    <name type="scientific">Fluctibacter corallii</name>
    <dbReference type="NCBI Taxonomy" id="2984329"/>
    <lineage>
        <taxon>Bacteria</taxon>
        <taxon>Pseudomonadati</taxon>
        <taxon>Pseudomonadota</taxon>
        <taxon>Gammaproteobacteria</taxon>
        <taxon>Alteromonadales</taxon>
        <taxon>Alteromonadaceae</taxon>
        <taxon>Fluctibacter</taxon>
    </lineage>
</organism>
<feature type="domain" description="DUF218" evidence="2">
    <location>
        <begin position="77"/>
        <end position="239"/>
    </location>
</feature>